<sequence length="510" mass="54921">MFSRIGVIGSGAMGRGIVQVFATSGCEVLLYDVRPEAVEQALSFNRELLERQVAKGKLSPAQLEQTLARMQPAASLQALAGCDLLIEAIVENLEAKQGLFRELEAIVAPSAVLATNTSSLSVTRIASGCQHPERVAGFHFFNPVPLMKIVEVVRGERTQVQVVERLCALAEAAGHFAAQTPDTPGFLVNHAGRAYGTEALRILGENIAGFEQIDRILRDGPGFRMGPFELFDLTGLDISHGVMESIYAQFYGDPRYTPSYLAAQRVAAGLLGRKSDGQGFYRYVDGQPLRSPQPARAVVSVERSFWLDSQDRQVRAEVAALLAAGGATLEEAAQPPANAICLITPLGEDASSVIARQGLPAERTLALDTFCDFSKRLVLMRQPALDPGLEAQAVQALGSSGVPIEVINDSPGFIIQRVVASVANLGAEIVQRGIATPATLDRAVRLALGYPHGPLAFAEFYGADKILAVLRGLQGCYEEPRYRPSPWLRRRVQLGLSLQTPDQPSAVLEQ</sequence>
<dbReference type="Gene3D" id="1.10.1040.10">
    <property type="entry name" value="N-(1-d-carboxylethyl)-l-norvaline Dehydrogenase, domain 2"/>
    <property type="match status" value="2"/>
</dbReference>
<dbReference type="EMBL" id="UGUS01000002">
    <property type="protein sequence ID" value="SUD29646.1"/>
    <property type="molecule type" value="Genomic_DNA"/>
</dbReference>
<dbReference type="Proteomes" id="UP000255125">
    <property type="component" value="Unassembled WGS sequence"/>
</dbReference>
<dbReference type="Pfam" id="PF00725">
    <property type="entry name" value="3HCDH"/>
    <property type="match status" value="2"/>
</dbReference>
<dbReference type="InterPro" id="IPR006176">
    <property type="entry name" value="3-OHacyl-CoA_DH_NAD-bd"/>
</dbReference>
<dbReference type="GO" id="GO:0070403">
    <property type="term" value="F:NAD+ binding"/>
    <property type="evidence" value="ECO:0007669"/>
    <property type="project" value="InterPro"/>
</dbReference>
<dbReference type="OrthoDB" id="5389341at2"/>
<feature type="domain" description="3-hydroxyacyl-CoA dehydrogenase NAD binding" evidence="4">
    <location>
        <begin position="5"/>
        <end position="176"/>
    </location>
</feature>
<evidence type="ECO:0000259" key="4">
    <source>
        <dbReference type="Pfam" id="PF02737"/>
    </source>
</evidence>
<feature type="domain" description="3-hydroxyacyl-CoA dehydrogenase C-terminal" evidence="3">
    <location>
        <begin position="412"/>
        <end position="495"/>
    </location>
</feature>
<gene>
    <name evidence="5" type="primary">paaC</name>
    <name evidence="5" type="ORF">NCTC10392_01591</name>
</gene>
<feature type="domain" description="3-hydroxyacyl-CoA dehydrogenase C-terminal" evidence="3">
    <location>
        <begin position="185"/>
        <end position="283"/>
    </location>
</feature>
<dbReference type="InterPro" id="IPR006108">
    <property type="entry name" value="3HC_DH_C"/>
</dbReference>
<dbReference type="Pfam" id="PF02737">
    <property type="entry name" value="3HCDH_N"/>
    <property type="match status" value="1"/>
</dbReference>
<keyword evidence="2" id="KW-0520">NAD</keyword>
<evidence type="ECO:0000256" key="2">
    <source>
        <dbReference type="ARBA" id="ARBA00023027"/>
    </source>
</evidence>
<proteinExistence type="predicted"/>
<evidence type="ECO:0000313" key="5">
    <source>
        <dbReference type="EMBL" id="SUD29646.1"/>
    </source>
</evidence>
<accession>A0A379IA74</accession>
<dbReference type="AlphaFoldDB" id="A0A379IA74"/>
<dbReference type="RefSeq" id="WP_038446678.1">
    <property type="nucleotide sequence ID" value="NZ_CP008896.1"/>
</dbReference>
<dbReference type="EC" id="1.1.1.157" evidence="5"/>
<evidence type="ECO:0000256" key="1">
    <source>
        <dbReference type="ARBA" id="ARBA00023002"/>
    </source>
</evidence>
<dbReference type="PANTHER" id="PTHR48075">
    <property type="entry name" value="3-HYDROXYACYL-COA DEHYDROGENASE FAMILY PROTEIN"/>
    <property type="match status" value="1"/>
</dbReference>
<dbReference type="SUPFAM" id="SSF51735">
    <property type="entry name" value="NAD(P)-binding Rossmann-fold domains"/>
    <property type="match status" value="1"/>
</dbReference>
<dbReference type="SUPFAM" id="SSF48179">
    <property type="entry name" value="6-phosphogluconate dehydrogenase C-terminal domain-like"/>
    <property type="match status" value="2"/>
</dbReference>
<keyword evidence="1 5" id="KW-0560">Oxidoreductase</keyword>
<name>A0A379IA74_PSEFL</name>
<evidence type="ECO:0000313" key="6">
    <source>
        <dbReference type="Proteomes" id="UP000255125"/>
    </source>
</evidence>
<dbReference type="FunFam" id="3.40.50.720:FF:000009">
    <property type="entry name" value="Fatty oxidation complex, alpha subunit"/>
    <property type="match status" value="1"/>
</dbReference>
<dbReference type="InterPro" id="IPR036291">
    <property type="entry name" value="NAD(P)-bd_dom_sf"/>
</dbReference>
<organism evidence="5 6">
    <name type="scientific">Pseudomonas fluorescens</name>
    <dbReference type="NCBI Taxonomy" id="294"/>
    <lineage>
        <taxon>Bacteria</taxon>
        <taxon>Pseudomonadati</taxon>
        <taxon>Pseudomonadota</taxon>
        <taxon>Gammaproteobacteria</taxon>
        <taxon>Pseudomonadales</taxon>
        <taxon>Pseudomonadaceae</taxon>
        <taxon>Pseudomonas</taxon>
    </lineage>
</organism>
<dbReference type="GO" id="GO:0006635">
    <property type="term" value="P:fatty acid beta-oxidation"/>
    <property type="evidence" value="ECO:0007669"/>
    <property type="project" value="TreeGrafter"/>
</dbReference>
<evidence type="ECO:0000259" key="3">
    <source>
        <dbReference type="Pfam" id="PF00725"/>
    </source>
</evidence>
<dbReference type="PROSITE" id="PS51257">
    <property type="entry name" value="PROKAR_LIPOPROTEIN"/>
    <property type="match status" value="1"/>
</dbReference>
<dbReference type="PANTHER" id="PTHR48075:SF5">
    <property type="entry name" value="3-HYDROXYBUTYRYL-COA DEHYDROGENASE"/>
    <property type="match status" value="1"/>
</dbReference>
<dbReference type="NCBIfam" id="NF006124">
    <property type="entry name" value="PRK08268.1"/>
    <property type="match status" value="1"/>
</dbReference>
<dbReference type="Gene3D" id="3.40.50.720">
    <property type="entry name" value="NAD(P)-binding Rossmann-like Domain"/>
    <property type="match status" value="1"/>
</dbReference>
<dbReference type="KEGG" id="pfn:HZ99_25105"/>
<reference evidence="5 6" key="1">
    <citation type="submission" date="2018-06" db="EMBL/GenBank/DDBJ databases">
        <authorList>
            <consortium name="Pathogen Informatics"/>
            <person name="Doyle S."/>
        </authorList>
    </citation>
    <scope>NUCLEOTIDE SEQUENCE [LARGE SCALE GENOMIC DNA]</scope>
    <source>
        <strain evidence="5 6">NCTC10392</strain>
    </source>
</reference>
<dbReference type="InterPro" id="IPR008927">
    <property type="entry name" value="6-PGluconate_DH-like_C_sf"/>
</dbReference>
<dbReference type="InterPro" id="IPR013328">
    <property type="entry name" value="6PGD_dom2"/>
</dbReference>
<dbReference type="GO" id="GO:0008691">
    <property type="term" value="F:3-hydroxybutyryl-CoA dehydrogenase activity"/>
    <property type="evidence" value="ECO:0007669"/>
    <property type="project" value="UniProtKB-EC"/>
</dbReference>
<protein>
    <submittedName>
        <fullName evidence="5">3-hydroxyacyl-CoA dehydrogenase</fullName>
        <ecNumber evidence="5">1.1.1.157</ecNumber>
    </submittedName>
</protein>